<dbReference type="Gene3D" id="3.30.420.10">
    <property type="entry name" value="Ribonuclease H-like superfamily/Ribonuclease H"/>
    <property type="match status" value="1"/>
</dbReference>
<evidence type="ECO:0000313" key="7">
    <source>
        <dbReference type="Proteomes" id="UP001151287"/>
    </source>
</evidence>
<comment type="pathway">
    <text evidence="4">Protein modification; protein glycosylation.</text>
</comment>
<comment type="similarity">
    <text evidence="1 4">Belongs to the glycosyltransferase 2 family.</text>
</comment>
<evidence type="ECO:0000256" key="3">
    <source>
        <dbReference type="ARBA" id="ARBA00022679"/>
    </source>
</evidence>
<dbReference type="Gene3D" id="3.90.550.10">
    <property type="entry name" value="Spore Coat Polysaccharide Biosynthesis Protein SpsA, Chain A"/>
    <property type="match status" value="1"/>
</dbReference>
<dbReference type="InterPro" id="IPR036397">
    <property type="entry name" value="RNaseH_sf"/>
</dbReference>
<dbReference type="InterPro" id="IPR039528">
    <property type="entry name" value="DPM1-like"/>
</dbReference>
<dbReference type="Pfam" id="PF00535">
    <property type="entry name" value="Glycos_transf_2"/>
    <property type="match status" value="1"/>
</dbReference>
<evidence type="ECO:0000256" key="1">
    <source>
        <dbReference type="ARBA" id="ARBA00006739"/>
    </source>
</evidence>
<proteinExistence type="inferred from homology"/>
<dbReference type="OrthoDB" id="2603at2759"/>
<keyword evidence="7" id="KW-1185">Reference proteome</keyword>
<evidence type="ECO:0000259" key="5">
    <source>
        <dbReference type="SMART" id="SM00479"/>
    </source>
</evidence>
<dbReference type="GO" id="GO:0016020">
    <property type="term" value="C:membrane"/>
    <property type="evidence" value="ECO:0007669"/>
    <property type="project" value="GOC"/>
</dbReference>
<comment type="catalytic activity">
    <reaction evidence="4">
        <text>a di-trans,poly-cis-dolichyl phosphate + GDP-alpha-D-mannose = a di-trans,poly-cis-dolichyl beta-D-mannosyl phosphate + GDP</text>
        <dbReference type="Rhea" id="RHEA:21184"/>
        <dbReference type="Rhea" id="RHEA-COMP:19498"/>
        <dbReference type="Rhea" id="RHEA-COMP:19501"/>
        <dbReference type="ChEBI" id="CHEBI:57527"/>
        <dbReference type="ChEBI" id="CHEBI:57683"/>
        <dbReference type="ChEBI" id="CHEBI:58189"/>
        <dbReference type="ChEBI" id="CHEBI:58211"/>
    </reaction>
</comment>
<dbReference type="FunFam" id="3.90.550.10:FF:000122">
    <property type="entry name" value="Dolichol-phosphate mannosyltransferase subunit 1"/>
    <property type="match status" value="1"/>
</dbReference>
<name>A0A9P9Z627_9POAL</name>
<accession>A0A9P9Z627</accession>
<keyword evidence="4" id="KW-0256">Endoplasmic reticulum</keyword>
<dbReference type="GO" id="GO:0004582">
    <property type="term" value="F:dolichyl-phosphate beta-D-mannosyltransferase activity"/>
    <property type="evidence" value="ECO:0007669"/>
    <property type="project" value="UniProtKB-UniRule"/>
</dbReference>
<protein>
    <recommendedName>
        <fullName evidence="4">Dolichol-phosphate mannosyltransferase subunit 1</fullName>
        <ecNumber evidence="4">2.4.1.83</ecNumber>
    </recommendedName>
</protein>
<organism evidence="6 7">
    <name type="scientific">Rhynchospora breviuscula</name>
    <dbReference type="NCBI Taxonomy" id="2022672"/>
    <lineage>
        <taxon>Eukaryota</taxon>
        <taxon>Viridiplantae</taxon>
        <taxon>Streptophyta</taxon>
        <taxon>Embryophyta</taxon>
        <taxon>Tracheophyta</taxon>
        <taxon>Spermatophyta</taxon>
        <taxon>Magnoliopsida</taxon>
        <taxon>Liliopsida</taxon>
        <taxon>Poales</taxon>
        <taxon>Cyperaceae</taxon>
        <taxon>Cyperoideae</taxon>
        <taxon>Rhynchosporeae</taxon>
        <taxon>Rhynchospora</taxon>
    </lineage>
</organism>
<dbReference type="InterPro" id="IPR013520">
    <property type="entry name" value="Ribonucl_H"/>
</dbReference>
<evidence type="ECO:0000256" key="2">
    <source>
        <dbReference type="ARBA" id="ARBA00022676"/>
    </source>
</evidence>
<comment type="subunit">
    <text evidence="4">Component of the dolichol-phosphate mannose (DPM) synthase complex.</text>
</comment>
<dbReference type="PANTHER" id="PTHR43398">
    <property type="entry name" value="DOLICHOL-PHOSPHATE MANNOSYLTRANSFERASE SUBUNIT 1"/>
    <property type="match status" value="1"/>
</dbReference>
<reference evidence="6" key="1">
    <citation type="journal article" date="2022" name="Cell">
        <title>Repeat-based holocentromeres influence genome architecture and karyotype evolution.</title>
        <authorList>
            <person name="Hofstatter P.G."/>
            <person name="Thangavel G."/>
            <person name="Lux T."/>
            <person name="Neumann P."/>
            <person name="Vondrak T."/>
            <person name="Novak P."/>
            <person name="Zhang M."/>
            <person name="Costa L."/>
            <person name="Castellani M."/>
            <person name="Scott A."/>
            <person name="Toegelov H."/>
            <person name="Fuchs J."/>
            <person name="Mata-Sucre Y."/>
            <person name="Dias Y."/>
            <person name="Vanzela A.L.L."/>
            <person name="Huettel B."/>
            <person name="Almeida C.C.S."/>
            <person name="Simkova H."/>
            <person name="Souza G."/>
            <person name="Pedrosa-Harand A."/>
            <person name="Macas J."/>
            <person name="Mayer K.F.X."/>
            <person name="Houben A."/>
            <person name="Marques A."/>
        </authorList>
    </citation>
    <scope>NUCLEOTIDE SEQUENCE</scope>
    <source>
        <strain evidence="6">RhyBre1mFocal</strain>
    </source>
</reference>
<dbReference type="GO" id="GO:0009247">
    <property type="term" value="P:glycolipid biosynthetic process"/>
    <property type="evidence" value="ECO:0007669"/>
    <property type="project" value="TreeGrafter"/>
</dbReference>
<dbReference type="SUPFAM" id="SSF53448">
    <property type="entry name" value="Nucleotide-diphospho-sugar transferases"/>
    <property type="match status" value="1"/>
</dbReference>
<dbReference type="EC" id="2.4.1.83" evidence="4"/>
<dbReference type="InterPro" id="IPR046768">
    <property type="entry name" value="ExoX-like_C"/>
</dbReference>
<sequence length="478" mass="54129">MHRLKLTRPVVFFDLETTGADIIKDRIVEIALIRIHPDGSRESMVRRVNPEMPITPGAFAVHGISDEDVQDSPKFAAIAQQVFEHFQDCDVAGYNVLNFDIPLLAEEFLRVGITPDFDSCHIVDPQQIFFRMEKRTLSAAVEFYCGKTLQNAHSAEADTQAVIDVLTGQLDRYPQLAINVEHLHQFAFGQEPLIDYARRLVSKNGEVCYNFGKYQGRAVREILKTDPAYHHWVLEKEFALHTKQKLRELIAGFRGQNAEKIVRAVFALPGDFHVLIIDDGSPDGTAGIIRRLQEQEFPQNLHLVERSGKLGLGTAYITGFRWGLERGYEYLFEMDADFSHDPKDLLRLHEAVASGKADVAIGSRYVKGGSIVNWPADRVMISKGGAMYTQLITWMPVKDPTAGFICYRRIVLQTIDLSNVKFVGYAFQIGMKYRAWKAGFKIKEVPIRFIDRVEGVSKMSKGIVKEAMLGVFKMRFGR</sequence>
<dbReference type="SUPFAM" id="SSF53098">
    <property type="entry name" value="Ribonuclease H-like"/>
    <property type="match status" value="1"/>
</dbReference>
<comment type="subcellular location">
    <subcellularLocation>
        <location evidence="4">Endoplasmic reticulum</location>
    </subcellularLocation>
</comment>
<dbReference type="Pfam" id="PF20600">
    <property type="entry name" value="ExoX-like_C"/>
    <property type="match status" value="1"/>
</dbReference>
<evidence type="ECO:0000256" key="4">
    <source>
        <dbReference type="RuleBase" id="RU365083"/>
    </source>
</evidence>
<feature type="domain" description="Exonuclease" evidence="5">
    <location>
        <begin position="9"/>
        <end position="175"/>
    </location>
</feature>
<dbReference type="Pfam" id="PF00929">
    <property type="entry name" value="RNase_T"/>
    <property type="match status" value="1"/>
</dbReference>
<evidence type="ECO:0000313" key="6">
    <source>
        <dbReference type="EMBL" id="KAJ1682586.1"/>
    </source>
</evidence>
<dbReference type="CDD" id="cd06127">
    <property type="entry name" value="DEDDh"/>
    <property type="match status" value="1"/>
</dbReference>
<keyword evidence="3 4" id="KW-0808">Transferase</keyword>
<dbReference type="SMART" id="SM00479">
    <property type="entry name" value="EXOIII"/>
    <property type="match status" value="1"/>
</dbReference>
<dbReference type="InterPro" id="IPR001173">
    <property type="entry name" value="Glyco_trans_2-like"/>
</dbReference>
<dbReference type="EMBL" id="JAMQYH010000572">
    <property type="protein sequence ID" value="KAJ1682586.1"/>
    <property type="molecule type" value="Genomic_DNA"/>
</dbReference>
<keyword evidence="2 4" id="KW-0328">Glycosyltransferase</keyword>
<comment type="caution">
    <text evidence="6">The sequence shown here is derived from an EMBL/GenBank/DDBJ whole genome shotgun (WGS) entry which is preliminary data.</text>
</comment>
<dbReference type="GO" id="GO:0005783">
    <property type="term" value="C:endoplasmic reticulum"/>
    <property type="evidence" value="ECO:0007669"/>
    <property type="project" value="UniProtKB-SubCell"/>
</dbReference>
<dbReference type="Proteomes" id="UP001151287">
    <property type="component" value="Unassembled WGS sequence"/>
</dbReference>
<gene>
    <name evidence="6" type="ORF">LUZ63_022193</name>
</gene>
<dbReference type="InterPro" id="IPR029044">
    <property type="entry name" value="Nucleotide-diphossugar_trans"/>
</dbReference>
<dbReference type="InterPro" id="IPR012337">
    <property type="entry name" value="RNaseH-like_sf"/>
</dbReference>
<comment type="function">
    <text evidence="4">Transfers mannose from GDP-mannose to dolichol monophosphate to form dolichol phosphate mannose (Dol-P-Man) which is the mannosyl donor in pathways leading to N-glycosylation, glycosyl phosphatidylinositol membrane anchoring, and O-mannosylation of proteins.</text>
</comment>
<dbReference type="AlphaFoldDB" id="A0A9P9Z627"/>
<dbReference type="PANTHER" id="PTHR43398:SF1">
    <property type="entry name" value="DOLICHOL-PHOSPHATE MANNOSYLTRANSFERASE SUBUNIT 1"/>
    <property type="match status" value="1"/>
</dbReference>
<dbReference type="GO" id="GO:0003676">
    <property type="term" value="F:nucleic acid binding"/>
    <property type="evidence" value="ECO:0007669"/>
    <property type="project" value="InterPro"/>
</dbReference>
<dbReference type="CDD" id="cd06442">
    <property type="entry name" value="DPM1_like"/>
    <property type="match status" value="1"/>
</dbReference>